<dbReference type="Proteomes" id="UP000070529">
    <property type="component" value="Unassembled WGS sequence"/>
</dbReference>
<reference evidence="1 2" key="1">
    <citation type="submission" date="2015-11" db="EMBL/GenBank/DDBJ databases">
        <title>Genomic Taxonomy of the Vibrionaceae.</title>
        <authorList>
            <person name="Gomez-Gil B."/>
            <person name="Enciso-Ibarra J."/>
        </authorList>
    </citation>
    <scope>NUCLEOTIDE SEQUENCE [LARGE SCALE GENOMIC DNA]</scope>
    <source>
        <strain evidence="1 2">CAIM 912</strain>
    </source>
</reference>
<dbReference type="STRING" id="294935.ATN88_09110"/>
<evidence type="ECO:0000313" key="2">
    <source>
        <dbReference type="Proteomes" id="UP000070529"/>
    </source>
</evidence>
<accession>A0A135IA34</accession>
<proteinExistence type="predicted"/>
<organism evidence="1 2">
    <name type="scientific">Enterovibrio coralii</name>
    <dbReference type="NCBI Taxonomy" id="294935"/>
    <lineage>
        <taxon>Bacteria</taxon>
        <taxon>Pseudomonadati</taxon>
        <taxon>Pseudomonadota</taxon>
        <taxon>Gammaproteobacteria</taxon>
        <taxon>Vibrionales</taxon>
        <taxon>Vibrionaceae</taxon>
        <taxon>Enterovibrio</taxon>
    </lineage>
</organism>
<gene>
    <name evidence="1" type="ORF">ATN88_09110</name>
</gene>
<keyword evidence="2" id="KW-1185">Reference proteome</keyword>
<comment type="caution">
    <text evidence="1">The sequence shown here is derived from an EMBL/GenBank/DDBJ whole genome shotgun (WGS) entry which is preliminary data.</text>
</comment>
<dbReference type="AlphaFoldDB" id="A0A135IA34"/>
<sequence length="64" mass="7037">MSNNTIINCPVCQSPIAIEPKLLMSGFKFKCGNHKCDASISISSDSQQVAKNAFGKFEKMKKEL</sequence>
<protein>
    <submittedName>
        <fullName evidence="1">Uncharacterized protein</fullName>
    </submittedName>
</protein>
<name>A0A135IA34_9GAMM</name>
<evidence type="ECO:0000313" key="1">
    <source>
        <dbReference type="EMBL" id="KXF82313.1"/>
    </source>
</evidence>
<dbReference type="EMBL" id="LNTY01000025">
    <property type="protein sequence ID" value="KXF82313.1"/>
    <property type="molecule type" value="Genomic_DNA"/>
</dbReference>
<dbReference type="OrthoDB" id="771388at2"/>
<dbReference type="RefSeq" id="WP_067413594.1">
    <property type="nucleotide sequence ID" value="NZ_LNTY01000025.1"/>
</dbReference>